<sequence>MRAVIQRVSEASVTIDGKKTADIKKGLLILIGIEDADTKEDIDWLCAKISKLRIFGDKDGVMNLSVTDVDGDIIVVSQFTLHAATKKGNRPSYIKAAKPDVAIPLYESFVQSLKNETGKPVQTGEFGADMKVGLINDGPVTILIDTKNKE</sequence>
<dbReference type="AlphaFoldDB" id="A0A444WC94"/>
<dbReference type="GO" id="GO:0005737">
    <property type="term" value="C:cytoplasm"/>
    <property type="evidence" value="ECO:0007669"/>
    <property type="project" value="UniProtKB-SubCell"/>
</dbReference>
<evidence type="ECO:0000256" key="1">
    <source>
        <dbReference type="ARBA" id="ARBA00009673"/>
    </source>
</evidence>
<dbReference type="EC" id="3.1.1.-" evidence="2"/>
<dbReference type="GO" id="GO:0043908">
    <property type="term" value="F:Ser(Gly)-tRNA(Ala) hydrolase activity"/>
    <property type="evidence" value="ECO:0007669"/>
    <property type="project" value="UniProtKB-UniRule"/>
</dbReference>
<dbReference type="GO" id="GO:0051500">
    <property type="term" value="F:D-tyrosyl-tRNA(Tyr) deacylase activity"/>
    <property type="evidence" value="ECO:0007669"/>
    <property type="project" value="TreeGrafter"/>
</dbReference>
<keyword evidence="2" id="KW-0378">Hydrolase</keyword>
<comment type="similarity">
    <text evidence="1 2">Belongs to the DTD family.</text>
</comment>
<comment type="catalytic activity">
    <reaction evidence="2">
        <text>glycyl-tRNA(Ala) + H2O = tRNA(Ala) + glycine + H(+)</text>
        <dbReference type="Rhea" id="RHEA:53744"/>
        <dbReference type="Rhea" id="RHEA-COMP:9657"/>
        <dbReference type="Rhea" id="RHEA-COMP:13640"/>
        <dbReference type="ChEBI" id="CHEBI:15377"/>
        <dbReference type="ChEBI" id="CHEBI:15378"/>
        <dbReference type="ChEBI" id="CHEBI:57305"/>
        <dbReference type="ChEBI" id="CHEBI:78442"/>
        <dbReference type="ChEBI" id="CHEBI:78522"/>
    </reaction>
</comment>
<dbReference type="HAMAP" id="MF_00518">
    <property type="entry name" value="Deacylase_Dtd"/>
    <property type="match status" value="1"/>
</dbReference>
<keyword evidence="2" id="KW-0820">tRNA-binding</keyword>
<feature type="short sequence motif" description="Gly-cisPro motif, important for rejection of L-amino acids" evidence="2">
    <location>
        <begin position="138"/>
        <end position="139"/>
    </location>
</feature>
<evidence type="ECO:0000256" key="2">
    <source>
        <dbReference type="HAMAP-Rule" id="MF_00518"/>
    </source>
</evidence>
<dbReference type="RefSeq" id="WP_129750903.1">
    <property type="nucleotide sequence ID" value="NZ_JUIW01000005.1"/>
</dbReference>
<keyword evidence="2" id="KW-0694">RNA-binding</keyword>
<dbReference type="Pfam" id="PF02580">
    <property type="entry name" value="Tyr_Deacylase"/>
    <property type="match status" value="1"/>
</dbReference>
<comment type="subunit">
    <text evidence="2">Homodimer.</text>
</comment>
<dbReference type="GO" id="GO:0000049">
    <property type="term" value="F:tRNA binding"/>
    <property type="evidence" value="ECO:0007669"/>
    <property type="project" value="UniProtKB-UniRule"/>
</dbReference>
<dbReference type="EMBL" id="JUIW01000005">
    <property type="protein sequence ID" value="RYJ43433.1"/>
    <property type="molecule type" value="Genomic_DNA"/>
</dbReference>
<comment type="function">
    <text evidence="2">An aminoacyl-tRNA editing enzyme that deacylates mischarged D-aminoacyl-tRNAs. Also deacylates mischarged glycyl-tRNA(Ala), protecting cells against glycine mischarging by AlaRS. Acts via tRNA-based rather than protein-based catalysis; rejects L-amino acids rather than detecting D-amino acids in the active site. By recycling D-aminoacyl-tRNA to D-amino acids and free tRNA molecules, this enzyme counteracts the toxicity associated with the formation of D-aminoacyl-tRNA entities in vivo and helps enforce protein L-homochirality.</text>
</comment>
<protein>
    <recommendedName>
        <fullName evidence="2">D-aminoacyl-tRNA deacylase</fullName>
        <shortName evidence="2">DTD</shortName>
        <ecNumber evidence="2">3.1.1.96</ecNumber>
    </recommendedName>
    <alternativeName>
        <fullName evidence="2">Gly-tRNA(Ala) deacylase</fullName>
        <ecNumber evidence="2">3.1.1.-</ecNumber>
    </alternativeName>
</protein>
<evidence type="ECO:0000313" key="3">
    <source>
        <dbReference type="EMBL" id="RYJ43433.1"/>
    </source>
</evidence>
<keyword evidence="2" id="KW-0963">Cytoplasm</keyword>
<evidence type="ECO:0000313" key="4">
    <source>
        <dbReference type="Proteomes" id="UP000289775"/>
    </source>
</evidence>
<dbReference type="Proteomes" id="UP000289775">
    <property type="component" value="Unassembled WGS sequence"/>
</dbReference>
<comment type="catalytic activity">
    <reaction evidence="2">
        <text>a D-aminoacyl-tRNA + H2O = a tRNA + a D-alpha-amino acid + H(+)</text>
        <dbReference type="Rhea" id="RHEA:13953"/>
        <dbReference type="Rhea" id="RHEA-COMP:10123"/>
        <dbReference type="Rhea" id="RHEA-COMP:10124"/>
        <dbReference type="ChEBI" id="CHEBI:15377"/>
        <dbReference type="ChEBI" id="CHEBI:15378"/>
        <dbReference type="ChEBI" id="CHEBI:59871"/>
        <dbReference type="ChEBI" id="CHEBI:78442"/>
        <dbReference type="ChEBI" id="CHEBI:79333"/>
        <dbReference type="EC" id="3.1.1.96"/>
    </reaction>
</comment>
<proteinExistence type="inferred from homology"/>
<comment type="domain">
    <text evidence="2">A Gly-cisPro motif from one monomer fits into the active site of the other monomer to allow specific chiral rejection of L-amino acids.</text>
</comment>
<dbReference type="SUPFAM" id="SSF69500">
    <property type="entry name" value="DTD-like"/>
    <property type="match status" value="1"/>
</dbReference>
<comment type="caution">
    <text evidence="3">The sequence shown here is derived from an EMBL/GenBank/DDBJ whole genome shotgun (WGS) entry which is preliminary data.</text>
</comment>
<dbReference type="Gene3D" id="3.50.80.10">
    <property type="entry name" value="D-tyrosyl-tRNA(Tyr) deacylase"/>
    <property type="match status" value="1"/>
</dbReference>
<dbReference type="InterPro" id="IPR003732">
    <property type="entry name" value="Daa-tRNA_deacyls_DTD"/>
</dbReference>
<dbReference type="CDD" id="cd00563">
    <property type="entry name" value="Dtyr_deacylase"/>
    <property type="match status" value="1"/>
</dbReference>
<dbReference type="InterPro" id="IPR023509">
    <property type="entry name" value="DTD-like_sf"/>
</dbReference>
<reference evidence="3 4" key="1">
    <citation type="submission" date="2014-12" db="EMBL/GenBank/DDBJ databases">
        <title>Genome sequence of Flavobacterium beibuense RSKm HC5.</title>
        <authorList>
            <person name="Kim J.F."/>
            <person name="Song J.Y."/>
            <person name="Kwak M.-J."/>
            <person name="Lee S.-W."/>
        </authorList>
    </citation>
    <scope>NUCLEOTIDE SEQUENCE [LARGE SCALE GENOMIC DNA]</scope>
    <source>
        <strain evidence="3 4">RSKm HC5</strain>
    </source>
</reference>
<dbReference type="GO" id="GO:0106026">
    <property type="term" value="F:Gly-tRNA(Ala) deacylase activity"/>
    <property type="evidence" value="ECO:0007669"/>
    <property type="project" value="UniProtKB-UniRule"/>
</dbReference>
<organism evidence="3 4">
    <name type="scientific">Flavobacterium beibuense</name>
    <dbReference type="NCBI Taxonomy" id="657326"/>
    <lineage>
        <taxon>Bacteria</taxon>
        <taxon>Pseudomonadati</taxon>
        <taxon>Bacteroidota</taxon>
        <taxon>Flavobacteriia</taxon>
        <taxon>Flavobacteriales</taxon>
        <taxon>Flavobacteriaceae</taxon>
        <taxon>Flavobacterium</taxon>
    </lineage>
</organism>
<accession>A0A444WC94</accession>
<dbReference type="PANTHER" id="PTHR10472">
    <property type="entry name" value="D-TYROSYL-TRNA TYR DEACYLASE"/>
    <property type="match status" value="1"/>
</dbReference>
<gene>
    <name evidence="2" type="primary">dtd</name>
    <name evidence="3" type="ORF">NU09_1771</name>
</gene>
<keyword evidence="4" id="KW-1185">Reference proteome</keyword>
<name>A0A444WC94_9FLAO</name>
<dbReference type="OrthoDB" id="9801395at2"/>
<comment type="subcellular location">
    <subcellularLocation>
        <location evidence="2">Cytoplasm</location>
    </subcellularLocation>
</comment>
<dbReference type="FunFam" id="3.50.80.10:FF:000001">
    <property type="entry name" value="D-aminoacyl-tRNA deacylase"/>
    <property type="match status" value="1"/>
</dbReference>
<dbReference type="EC" id="3.1.1.96" evidence="2"/>
<dbReference type="GO" id="GO:0019478">
    <property type="term" value="P:D-amino acid catabolic process"/>
    <property type="evidence" value="ECO:0007669"/>
    <property type="project" value="UniProtKB-UniRule"/>
</dbReference>
<dbReference type="NCBIfam" id="TIGR00256">
    <property type="entry name" value="D-aminoacyl-tRNA deacylase"/>
    <property type="match status" value="1"/>
</dbReference>
<dbReference type="PANTHER" id="PTHR10472:SF5">
    <property type="entry name" value="D-AMINOACYL-TRNA DEACYLASE 1"/>
    <property type="match status" value="1"/>
</dbReference>